<keyword evidence="1" id="KW-0812">Transmembrane</keyword>
<dbReference type="AlphaFoldDB" id="A0A0V0HVQ1"/>
<evidence type="ECO:0000256" key="1">
    <source>
        <dbReference type="SAM" id="Phobius"/>
    </source>
</evidence>
<protein>
    <submittedName>
        <fullName evidence="2">Putative ovule protein</fullName>
    </submittedName>
</protein>
<organism evidence="2">
    <name type="scientific">Solanum chacoense</name>
    <name type="common">Chaco potato</name>
    <dbReference type="NCBI Taxonomy" id="4108"/>
    <lineage>
        <taxon>Eukaryota</taxon>
        <taxon>Viridiplantae</taxon>
        <taxon>Streptophyta</taxon>
        <taxon>Embryophyta</taxon>
        <taxon>Tracheophyta</taxon>
        <taxon>Spermatophyta</taxon>
        <taxon>Magnoliopsida</taxon>
        <taxon>eudicotyledons</taxon>
        <taxon>Gunneridae</taxon>
        <taxon>Pentapetalae</taxon>
        <taxon>asterids</taxon>
        <taxon>lamiids</taxon>
        <taxon>Solanales</taxon>
        <taxon>Solanaceae</taxon>
        <taxon>Solanoideae</taxon>
        <taxon>Solaneae</taxon>
        <taxon>Solanum</taxon>
    </lineage>
</organism>
<reference evidence="2" key="1">
    <citation type="submission" date="2015-12" db="EMBL/GenBank/DDBJ databases">
        <title>Gene expression during late stages of embryo sac development: a critical building block for successful pollen-pistil interactions.</title>
        <authorList>
            <person name="Liu Y."/>
            <person name="Joly V."/>
            <person name="Sabar M."/>
            <person name="Matton D.P."/>
        </authorList>
    </citation>
    <scope>NUCLEOTIDE SEQUENCE</scope>
</reference>
<proteinExistence type="predicted"/>
<keyword evidence="1" id="KW-1133">Transmembrane helix</keyword>
<evidence type="ECO:0000313" key="2">
    <source>
        <dbReference type="EMBL" id="JAP24168.1"/>
    </source>
</evidence>
<dbReference type="EMBL" id="GEDG01014680">
    <property type="protein sequence ID" value="JAP24168.1"/>
    <property type="molecule type" value="Transcribed_RNA"/>
</dbReference>
<accession>A0A0V0HVQ1</accession>
<keyword evidence="1" id="KW-0472">Membrane</keyword>
<name>A0A0V0HVQ1_SOLCH</name>
<feature type="transmembrane region" description="Helical" evidence="1">
    <location>
        <begin position="12"/>
        <end position="33"/>
    </location>
</feature>
<sequence length="64" mass="7115">MSFNHIVDGSAFNELIVISYEFSTLIIIFWPIITCNMSQLCLTSLITTIGVSNGKLCDYHVISS</sequence>
<feature type="non-terminal residue" evidence="2">
    <location>
        <position position="64"/>
    </location>
</feature>